<sequence length="1017" mass="111771">MSLPGSPNKNCGRLPQALRPLLPAPSTGEDQPIAPTSSLLQGAEQLPLVEQPSRTEHQSVLSIPSALSQEEQSQISFDFDPLPAGIDLNFDRPYHRSSSNTTSSTPAPAPIPEPQPVDPALSSTEFQLSSKPRSLTLDHYFFKEPCPFTGNLRGAPPPAPAVTEAQTSSAPLSIDNTPDQPENPLQPPAPFSYGYAYPPPPVPGAPLLPFPPQDRKRKDAGSTGSKTSSKKRKTSQFPPPFTAPGTPRPQTRSEGFLLPPTFDNRKRLASELEDYTVPCPVGKKSRLDQPNEQPNQDPLAPVDIPEFVLVESLARAGQHSSLIKSLVLGTFREAKNRSALNSCSYQNDPVRQQPTEQQAPTDQTSADQGSFEQASVEQASKKKDSNKKAGKKGSAETMSSNETPVEQPAQSFAMPAVNPAGYQNQDLSYEGRPYINLNPSLDALGEFTDPEVYRKLKFGGMIIQRANLAPSNDLSYPEQYRRLKNIQEELARQDSIAPILPPSELSPQDPKGFTPKPYNVPEDIEDQRVHDFFAQKNKDLCTRNKQVDLDRNNMAAKGTRQRREESLSQYRTIARDLAIERNWWRLKAASLGGDPTEFDAFTDHTRRAMSTEMDERMEKLEKEAAKKAKRVKAKAQAAITSQNNKLAKQDVQRQNKEIKQVVSAFAAGDLTAIERMKQADYDAKATAYRKPRTKQPSKRARKANNVDDDKDSNAEVETPDVETPAENATEEAAGDPGNAENIDSNMYGLNDVARANTELIIPDTNVASQSMYPSVEDTQPNNNFTFHPVPNFDSNVQTQDDQPSGAEEPDDMEHNDLRRMPSNITMFDAPTDGTHIATSMAPPGLMPTMMDQSAIWAPPPTFDSSTLPPTQFNPQLNGPMGDMTMPSGDIHAPVNDMSMVPVNNMDFNFHAPMNEVGPMAPSYMNSDFHTMNGIDAPSSQNLNQPWFNPTSNAESNAFGPALPVISQSIELPQQTTTTNNTGTSDTFDRNADPSTFPDPHDEIFFGNYLGDMNSSQN</sequence>
<feature type="compositionally biased region" description="Polar residues" evidence="2">
    <location>
        <begin position="396"/>
        <end position="407"/>
    </location>
</feature>
<accession>A0A366R1D6</accession>
<proteinExistence type="predicted"/>
<comment type="caution">
    <text evidence="3">The sequence shown here is derived from an EMBL/GenBank/DDBJ whole genome shotgun (WGS) entry which is preliminary data.</text>
</comment>
<evidence type="ECO:0000313" key="4">
    <source>
        <dbReference type="Proteomes" id="UP000253153"/>
    </source>
</evidence>
<dbReference type="Proteomes" id="UP000253153">
    <property type="component" value="Unassembled WGS sequence"/>
</dbReference>
<dbReference type="EMBL" id="QKXC01000226">
    <property type="protein sequence ID" value="RBR10967.1"/>
    <property type="molecule type" value="Genomic_DNA"/>
</dbReference>
<feature type="coiled-coil region" evidence="1">
    <location>
        <begin position="610"/>
        <end position="645"/>
    </location>
</feature>
<feature type="compositionally biased region" description="Polar residues" evidence="2">
    <location>
        <begin position="792"/>
        <end position="802"/>
    </location>
</feature>
<feature type="compositionally biased region" description="Polar residues" evidence="2">
    <location>
        <begin position="342"/>
        <end position="378"/>
    </location>
</feature>
<evidence type="ECO:0000313" key="3">
    <source>
        <dbReference type="EMBL" id="RBR10967.1"/>
    </source>
</evidence>
<feature type="region of interest" description="Disordered" evidence="2">
    <location>
        <begin position="278"/>
        <end position="300"/>
    </location>
</feature>
<feature type="compositionally biased region" description="Polar residues" evidence="2">
    <location>
        <begin position="164"/>
        <end position="180"/>
    </location>
</feature>
<keyword evidence="4" id="KW-1185">Reference proteome</keyword>
<feature type="compositionally biased region" description="Pro residues" evidence="2">
    <location>
        <begin position="107"/>
        <end position="117"/>
    </location>
</feature>
<feature type="compositionally biased region" description="Low complexity" evidence="2">
    <location>
        <begin position="96"/>
        <end position="106"/>
    </location>
</feature>
<dbReference type="OrthoDB" id="4847496at2759"/>
<dbReference type="AlphaFoldDB" id="A0A366R1D6"/>
<reference evidence="3 4" key="1">
    <citation type="submission" date="2018-06" db="EMBL/GenBank/DDBJ databases">
        <title>Fusarium incarnatum-equiseti species complex species 28.</title>
        <authorList>
            <person name="Gardiner D.M."/>
        </authorList>
    </citation>
    <scope>NUCLEOTIDE SEQUENCE [LARGE SCALE GENOMIC DNA]</scope>
    <source>
        <strain evidence="3 4">FIESC_28</strain>
    </source>
</reference>
<protein>
    <submittedName>
        <fullName evidence="3">Uncharacterized protein</fullName>
    </submittedName>
</protein>
<evidence type="ECO:0000256" key="1">
    <source>
        <dbReference type="SAM" id="Coils"/>
    </source>
</evidence>
<name>A0A366R1D6_9HYPO</name>
<feature type="region of interest" description="Disordered" evidence="2">
    <location>
        <begin position="1"/>
        <end position="67"/>
    </location>
</feature>
<dbReference type="RefSeq" id="XP_031012545.1">
    <property type="nucleotide sequence ID" value="XM_031163378.1"/>
</dbReference>
<evidence type="ECO:0000256" key="2">
    <source>
        <dbReference type="SAM" id="MobiDB-lite"/>
    </source>
</evidence>
<feature type="compositionally biased region" description="Pro residues" evidence="2">
    <location>
        <begin position="197"/>
        <end position="212"/>
    </location>
</feature>
<feature type="region of interest" description="Disordered" evidence="2">
    <location>
        <begin position="788"/>
        <end position="815"/>
    </location>
</feature>
<feature type="region of interest" description="Disordered" evidence="2">
    <location>
        <begin position="342"/>
        <end position="407"/>
    </location>
</feature>
<feature type="compositionally biased region" description="Low complexity" evidence="2">
    <location>
        <begin position="13"/>
        <end position="25"/>
    </location>
</feature>
<feature type="region of interest" description="Disordered" evidence="2">
    <location>
        <begin position="151"/>
        <end position="255"/>
    </location>
</feature>
<feature type="region of interest" description="Disordered" evidence="2">
    <location>
        <begin position="88"/>
        <end position="129"/>
    </location>
</feature>
<feature type="compositionally biased region" description="Polar residues" evidence="2">
    <location>
        <begin position="58"/>
        <end position="67"/>
    </location>
</feature>
<feature type="compositionally biased region" description="Basic residues" evidence="2">
    <location>
        <begin position="687"/>
        <end position="702"/>
    </location>
</feature>
<keyword evidence="1" id="KW-0175">Coiled coil</keyword>
<organism evidence="3 4">
    <name type="scientific">Fusarium coffeatum</name>
    <dbReference type="NCBI Taxonomy" id="231269"/>
    <lineage>
        <taxon>Eukaryota</taxon>
        <taxon>Fungi</taxon>
        <taxon>Dikarya</taxon>
        <taxon>Ascomycota</taxon>
        <taxon>Pezizomycotina</taxon>
        <taxon>Sordariomycetes</taxon>
        <taxon>Hypocreomycetidae</taxon>
        <taxon>Hypocreales</taxon>
        <taxon>Nectriaceae</taxon>
        <taxon>Fusarium</taxon>
        <taxon>Fusarium incarnatum-equiseti species complex</taxon>
    </lineage>
</organism>
<gene>
    <name evidence="3" type="ORF">FIESC28_09241</name>
</gene>
<dbReference type="GeneID" id="41998674"/>
<feature type="compositionally biased region" description="Basic and acidic residues" evidence="2">
    <location>
        <begin position="704"/>
        <end position="713"/>
    </location>
</feature>
<feature type="region of interest" description="Disordered" evidence="2">
    <location>
        <begin position="684"/>
        <end position="743"/>
    </location>
</feature>